<evidence type="ECO:0000313" key="4">
    <source>
        <dbReference type="Proteomes" id="UP001244443"/>
    </source>
</evidence>
<dbReference type="EMBL" id="CP129968">
    <property type="protein sequence ID" value="WKK78801.1"/>
    <property type="molecule type" value="Genomic_DNA"/>
</dbReference>
<keyword evidence="1" id="KW-0732">Signal</keyword>
<name>A0AA49GC16_9BACT</name>
<gene>
    <name evidence="2" type="ORF">QYS47_14590</name>
    <name evidence="3" type="ORF">QYS48_30550</name>
</gene>
<accession>A0AA49GC16</accession>
<organism evidence="2">
    <name type="scientific">Marivirga arenosa</name>
    <dbReference type="NCBI Taxonomy" id="3059076"/>
    <lineage>
        <taxon>Bacteria</taxon>
        <taxon>Pseudomonadati</taxon>
        <taxon>Bacteroidota</taxon>
        <taxon>Cytophagia</taxon>
        <taxon>Cytophagales</taxon>
        <taxon>Marivirgaceae</taxon>
        <taxon>Marivirga</taxon>
    </lineage>
</organism>
<evidence type="ECO:0000256" key="1">
    <source>
        <dbReference type="SAM" id="SignalP"/>
    </source>
</evidence>
<accession>A0AA51N893</accession>
<protein>
    <submittedName>
        <fullName evidence="2">Uncharacterized protein</fullName>
    </submittedName>
</protein>
<dbReference type="RefSeq" id="WP_302122152.1">
    <property type="nucleotide sequence ID" value="NZ_CP129968.2"/>
</dbReference>
<sequence length="101" mass="11591">MKFAVVFFAFLFSITSVYGDDENKNIDQKLIEEVKAELAAPVFNLEEINEPAILIYNTDGTLLYSFEKDNIDPVAMRNVDLLMELKSQKIFIKSQELKPNI</sequence>
<reference evidence="2 4" key="1">
    <citation type="submission" date="2023-08" db="EMBL/GenBank/DDBJ databases">
        <title>Comparative genomics and taxonomic characterization of three novel marine species of genus Marivirga.</title>
        <authorList>
            <person name="Muhammad N."/>
            <person name="Kim S.-G."/>
        </authorList>
    </citation>
    <scope>NUCLEOTIDE SEQUENCE</scope>
    <source>
        <strain evidence="3 4">ABR2-2</strain>
        <strain evidence="2">BKB1-2</strain>
    </source>
</reference>
<dbReference type="AlphaFoldDB" id="A0AA49GC16"/>
<evidence type="ECO:0000313" key="3">
    <source>
        <dbReference type="EMBL" id="WMN07967.1"/>
    </source>
</evidence>
<dbReference type="Proteomes" id="UP001232019">
    <property type="component" value="Chromosome"/>
</dbReference>
<feature type="signal peptide" evidence="1">
    <location>
        <begin position="1"/>
        <end position="19"/>
    </location>
</feature>
<proteinExistence type="predicted"/>
<dbReference type="KEGG" id="marp:QYS47_14590"/>
<evidence type="ECO:0000313" key="2">
    <source>
        <dbReference type="EMBL" id="WKK78801.1"/>
    </source>
</evidence>
<feature type="chain" id="PRO_5044704610" evidence="1">
    <location>
        <begin position="20"/>
        <end position="101"/>
    </location>
</feature>
<dbReference type="EMBL" id="CP129970">
    <property type="protein sequence ID" value="WMN07967.1"/>
    <property type="molecule type" value="Genomic_DNA"/>
</dbReference>
<dbReference type="Proteomes" id="UP001244443">
    <property type="component" value="Chromosome"/>
</dbReference>
<keyword evidence="4" id="KW-1185">Reference proteome</keyword>